<name>A0AAE0C578_9CHLO</name>
<keyword evidence="3" id="KW-1185">Reference proteome</keyword>
<dbReference type="AlphaFoldDB" id="A0AAE0C578"/>
<dbReference type="PANTHER" id="PTHR13696">
    <property type="entry name" value="P-LOOP CONTAINING NUCLEOSIDE TRIPHOSPHATE HYDROLASE"/>
    <property type="match status" value="1"/>
</dbReference>
<organism evidence="2 3">
    <name type="scientific">Cymbomonas tetramitiformis</name>
    <dbReference type="NCBI Taxonomy" id="36881"/>
    <lineage>
        <taxon>Eukaryota</taxon>
        <taxon>Viridiplantae</taxon>
        <taxon>Chlorophyta</taxon>
        <taxon>Pyramimonadophyceae</taxon>
        <taxon>Pyramimonadales</taxon>
        <taxon>Pyramimonadaceae</taxon>
        <taxon>Cymbomonas</taxon>
    </lineage>
</organism>
<feature type="domain" description="AAA" evidence="1">
    <location>
        <begin position="4"/>
        <end position="187"/>
    </location>
</feature>
<dbReference type="InterPro" id="IPR050678">
    <property type="entry name" value="DNA_Partitioning_ATPase"/>
</dbReference>
<gene>
    <name evidence="2" type="ORF">CYMTET_41890</name>
</gene>
<protein>
    <recommendedName>
        <fullName evidence="1">AAA domain-containing protein</fullName>
    </recommendedName>
</protein>
<accession>A0AAE0C578</accession>
<comment type="caution">
    <text evidence="2">The sequence shown here is derived from an EMBL/GenBank/DDBJ whole genome shotgun (WGS) entry which is preliminary data.</text>
</comment>
<evidence type="ECO:0000259" key="1">
    <source>
        <dbReference type="Pfam" id="PF13614"/>
    </source>
</evidence>
<proteinExistence type="predicted"/>
<dbReference type="InterPro" id="IPR027417">
    <property type="entry name" value="P-loop_NTPase"/>
</dbReference>
<evidence type="ECO:0000313" key="2">
    <source>
        <dbReference type="EMBL" id="KAK3248651.1"/>
    </source>
</evidence>
<dbReference type="InterPro" id="IPR025669">
    <property type="entry name" value="AAA_dom"/>
</dbReference>
<dbReference type="Pfam" id="PF13614">
    <property type="entry name" value="AAA_31"/>
    <property type="match status" value="1"/>
</dbReference>
<evidence type="ECO:0000313" key="3">
    <source>
        <dbReference type="Proteomes" id="UP001190700"/>
    </source>
</evidence>
<sequence>MNPNTAVLVIDTDPQANLSEALLSYACEAEADMVDGASAVSEINKTKMPTHLTEATILGYLFSQMSNGPQPREGFSIRDFATQVSKINKNMPENLYLLCGDYRLDSLEPMVQDQMNASSTAFVDPFSRWMSTLRGFAKDFGRAIDQDVILFLDCNPAMTVYTQIALCSADKLIMPVNSDEFSSSALRKAFSLVYGRDLPGGDLAPFERKLFAMKVKNSLAASDPNRRVHVAKLHLVVDNKSQIHGNQKVLAFERLSQKHCEIIHQGYQSSLGVEEYAQYGEEERRRLDAPAHQRIFYMAGREESNPANFEEFRRLFSGTMRDMQSCGVASATSGLPLWLLKRNSGHLKKKTIINNTKGTESTIQDFIGPQREAGVGAPVNRPHHFLPALLGLTGTAMMAPAWCNYFWVATKTGKIGELPGKPDLEGPCVKRRRLSL</sequence>
<dbReference type="EMBL" id="LGRX02027909">
    <property type="protein sequence ID" value="KAK3248651.1"/>
    <property type="molecule type" value="Genomic_DNA"/>
</dbReference>
<dbReference type="Gene3D" id="3.40.50.300">
    <property type="entry name" value="P-loop containing nucleotide triphosphate hydrolases"/>
    <property type="match status" value="1"/>
</dbReference>
<dbReference type="SUPFAM" id="SSF52540">
    <property type="entry name" value="P-loop containing nucleoside triphosphate hydrolases"/>
    <property type="match status" value="1"/>
</dbReference>
<dbReference type="Proteomes" id="UP001190700">
    <property type="component" value="Unassembled WGS sequence"/>
</dbReference>
<dbReference type="PANTHER" id="PTHR13696:SF99">
    <property type="entry name" value="COBYRINIC ACID AC-DIAMIDE SYNTHASE"/>
    <property type="match status" value="1"/>
</dbReference>
<reference evidence="2 3" key="1">
    <citation type="journal article" date="2015" name="Genome Biol. Evol.">
        <title>Comparative Genomics of a Bacterivorous Green Alga Reveals Evolutionary Causalities and Consequences of Phago-Mixotrophic Mode of Nutrition.</title>
        <authorList>
            <person name="Burns J.A."/>
            <person name="Paasch A."/>
            <person name="Narechania A."/>
            <person name="Kim E."/>
        </authorList>
    </citation>
    <scope>NUCLEOTIDE SEQUENCE [LARGE SCALE GENOMIC DNA]</scope>
    <source>
        <strain evidence="2 3">PLY_AMNH</strain>
    </source>
</reference>